<dbReference type="GO" id="GO:0009055">
    <property type="term" value="F:electron transfer activity"/>
    <property type="evidence" value="ECO:0007669"/>
    <property type="project" value="InterPro"/>
</dbReference>
<dbReference type="Gene3D" id="1.10.760.10">
    <property type="entry name" value="Cytochrome c-like domain"/>
    <property type="match status" value="1"/>
</dbReference>
<evidence type="ECO:0000313" key="7">
    <source>
        <dbReference type="Proteomes" id="UP000826722"/>
    </source>
</evidence>
<dbReference type="PROSITE" id="PS51007">
    <property type="entry name" value="CYTC"/>
    <property type="match status" value="1"/>
</dbReference>
<keyword evidence="1 4" id="KW-0349">Heme</keyword>
<feature type="domain" description="Cytochrome c" evidence="5">
    <location>
        <begin position="74"/>
        <end position="165"/>
    </location>
</feature>
<dbReference type="AlphaFoldDB" id="A0A8D5G157"/>
<evidence type="ECO:0000256" key="1">
    <source>
        <dbReference type="ARBA" id="ARBA00022617"/>
    </source>
</evidence>
<reference evidence="6" key="1">
    <citation type="journal article" date="2021" name="Arch. Microbiol.">
        <title>Methyloradius palustris gen. nov., sp. nov., a methanol-oxidizing bacterium isolated from snow.</title>
        <authorList>
            <person name="Miyadera T."/>
            <person name="Kojima H."/>
            <person name="Fukui M."/>
        </authorList>
    </citation>
    <scope>NUCLEOTIDE SEQUENCE</scope>
    <source>
        <strain evidence="6">Zm11</strain>
    </source>
</reference>
<dbReference type="EMBL" id="AP024110">
    <property type="protein sequence ID" value="BCM25952.1"/>
    <property type="molecule type" value="Genomic_DNA"/>
</dbReference>
<dbReference type="GO" id="GO:0020037">
    <property type="term" value="F:heme binding"/>
    <property type="evidence" value="ECO:0007669"/>
    <property type="project" value="InterPro"/>
</dbReference>
<dbReference type="Proteomes" id="UP000826722">
    <property type="component" value="Chromosome"/>
</dbReference>
<proteinExistence type="predicted"/>
<dbReference type="Pfam" id="PF00034">
    <property type="entry name" value="Cytochrom_C"/>
    <property type="match status" value="1"/>
</dbReference>
<evidence type="ECO:0000256" key="2">
    <source>
        <dbReference type="ARBA" id="ARBA00022723"/>
    </source>
</evidence>
<keyword evidence="2 4" id="KW-0479">Metal-binding</keyword>
<dbReference type="InterPro" id="IPR036909">
    <property type="entry name" value="Cyt_c-like_dom_sf"/>
</dbReference>
<organism evidence="6 7">
    <name type="scientific">Methyloradius palustris</name>
    <dbReference type="NCBI Taxonomy" id="2778876"/>
    <lineage>
        <taxon>Bacteria</taxon>
        <taxon>Pseudomonadati</taxon>
        <taxon>Pseudomonadota</taxon>
        <taxon>Betaproteobacteria</taxon>
        <taxon>Nitrosomonadales</taxon>
        <taxon>Methylophilaceae</taxon>
        <taxon>Methyloradius</taxon>
    </lineage>
</organism>
<accession>A0A8D5G157</accession>
<keyword evidence="3 4" id="KW-0408">Iron</keyword>
<dbReference type="PROSITE" id="PS51257">
    <property type="entry name" value="PROKAR_LIPOPROTEIN"/>
    <property type="match status" value="1"/>
</dbReference>
<keyword evidence="7" id="KW-1185">Reference proteome</keyword>
<evidence type="ECO:0000256" key="3">
    <source>
        <dbReference type="ARBA" id="ARBA00023004"/>
    </source>
</evidence>
<gene>
    <name evidence="6" type="ORF">ZMTM_22110</name>
</gene>
<dbReference type="GO" id="GO:0046872">
    <property type="term" value="F:metal ion binding"/>
    <property type="evidence" value="ECO:0007669"/>
    <property type="project" value="UniProtKB-KW"/>
</dbReference>
<evidence type="ECO:0000256" key="4">
    <source>
        <dbReference type="PROSITE-ProRule" id="PRU00433"/>
    </source>
</evidence>
<protein>
    <recommendedName>
        <fullName evidence="5">Cytochrome c domain-containing protein</fullName>
    </recommendedName>
</protein>
<evidence type="ECO:0000313" key="6">
    <source>
        <dbReference type="EMBL" id="BCM25952.1"/>
    </source>
</evidence>
<name>A0A8D5G157_9PROT</name>
<dbReference type="KEGG" id="mpau:ZMTM_22110"/>
<dbReference type="SUPFAM" id="SSF46626">
    <property type="entry name" value="Cytochrome c"/>
    <property type="match status" value="1"/>
</dbReference>
<evidence type="ECO:0000259" key="5">
    <source>
        <dbReference type="PROSITE" id="PS51007"/>
    </source>
</evidence>
<dbReference type="RefSeq" id="WP_221763992.1">
    <property type="nucleotide sequence ID" value="NZ_AP024110.1"/>
</dbReference>
<dbReference type="InterPro" id="IPR009056">
    <property type="entry name" value="Cyt_c-like_dom"/>
</dbReference>
<sequence>MRILNIFILMFVFALLGCKKEGDNTSGNTSSGSAIAFVTTQDGAPLTIKTELFDTPSAKEFLSTGKNTYVGNAEAIEKGKKLFQLYSCTQCHGPDARGQVGPSLIGPDYRYPKDATNKGMFETVWHGTNGGMGAKGKGLMDTTDPENGLTPDELLKIIAWIRSHGAETGNS</sequence>